<dbReference type="InterPro" id="IPR013103">
    <property type="entry name" value="RVT_2"/>
</dbReference>
<sequence length="978" mass="110041">MKVITSLKDLTSLSLDELIGNLKVHEMIIKKDSEIVKAKGERKSLGLKAKKESSDEESSTSGSEDEEYAMAVRDFKKFFKRRGRFCFRCGDPNYLIGECPKPPRDKNQRAFIGGSWSDSSEEDDEKGKDETCLMAQASNEPHATSKLNGNQSMGMLTPGHVHLRGLRYVKGWVNPAFDMTLKADLRDLHATPSLGTKNRIAICWLPEPVNFSYARNVVHQDIGKKCGKRRHLKKDCKAGKVGNRANGSSTKGSEDGSFNPLKGQSMFNKSHQIYYVTYVFEAFFMQDDDVAWWVDSGATVHVCKDRCWFKIYESLNDGSILHMGNESTSLVHGCGYVDLMFSSGKIVSLLNVLHVPNIRKNLVSSSVLNNCGYKQVIELNKFVLSKHGVFIGFGYLSNHMFRLNIISDNIGLAFMSTSKLNDSILWHARLGHVHFKRIDLRDLHATPSLGNKKYFVTFIDDASRFCYVYLLHSKDEALDKFKVFKTEVELQQGYLIKRFRTNRGGEYMDTLYFQAVVRLPDLKLKTLGERGIECIFLDMMSIPRLLGFMLLNLMILLLLTQSLNQGMLSLISIGSHLSLDQQSEPQLKKSKRHRTPKDYGLEFQLCLIEGSRDEKEAINDEMDSIMGNNTWVLTDLPPGCRPLGCKWIFKRKLKVDGIVKKLKARLVIQGIKQNIDSQIIHQMDVKATFLNGELEDEVYINQPLGFILLGNENKVCKLVKSLYGLKQAPKQWHQKFDKVVLSNGYLLNQAGKYVYSKSDASGKGVIISLYVNDRIPVSTPLDTCEKLMPNRGLAVSQLEYSKMIDCLMYAMTCTRPDIAFVMGKLSSNTEDNSSTSGWVFLLGGGAISWASKKQTCITGSTMESKFVALTTAGKEAEWLKNLLLEIPLWVKPIAPISIRCDSAVTLAKAYSQMYNGKSRYLGVRYNMIRELITNGVVSIEFVRSQQNLADHLTKGMARDLVLKSAKGIGLKSNQVAKC</sequence>
<organism evidence="5 6">
    <name type="scientific">Tanacetum coccineum</name>
    <dbReference type="NCBI Taxonomy" id="301880"/>
    <lineage>
        <taxon>Eukaryota</taxon>
        <taxon>Viridiplantae</taxon>
        <taxon>Streptophyta</taxon>
        <taxon>Embryophyta</taxon>
        <taxon>Tracheophyta</taxon>
        <taxon>Spermatophyta</taxon>
        <taxon>Magnoliopsida</taxon>
        <taxon>eudicotyledons</taxon>
        <taxon>Gunneridae</taxon>
        <taxon>Pentapetalae</taxon>
        <taxon>asterids</taxon>
        <taxon>campanulids</taxon>
        <taxon>Asterales</taxon>
        <taxon>Asteraceae</taxon>
        <taxon>Asteroideae</taxon>
        <taxon>Anthemideae</taxon>
        <taxon>Anthemidinae</taxon>
        <taxon>Tanacetum</taxon>
    </lineage>
</organism>
<feature type="domain" description="Retrovirus-related Pol polyprotein from transposon TNT 1-94-like beta-barrel" evidence="4">
    <location>
        <begin position="292"/>
        <end position="373"/>
    </location>
</feature>
<dbReference type="PANTHER" id="PTHR47592">
    <property type="entry name" value="PBF68 PROTEIN"/>
    <property type="match status" value="1"/>
</dbReference>
<dbReference type="InterPro" id="IPR054722">
    <property type="entry name" value="PolX-like_BBD"/>
</dbReference>
<dbReference type="InterPro" id="IPR043502">
    <property type="entry name" value="DNA/RNA_pol_sf"/>
</dbReference>
<feature type="domain" description="Reverse transcriptase Ty1/copia-type" evidence="3">
    <location>
        <begin position="676"/>
        <end position="779"/>
    </location>
</feature>
<feature type="region of interest" description="Disordered" evidence="2">
    <location>
        <begin position="44"/>
        <end position="66"/>
    </location>
</feature>
<dbReference type="CDD" id="cd09272">
    <property type="entry name" value="RNase_HI_RT_Ty1"/>
    <property type="match status" value="1"/>
</dbReference>
<dbReference type="InterPro" id="IPR012337">
    <property type="entry name" value="RNaseH-like_sf"/>
</dbReference>
<gene>
    <name evidence="5" type="ORF">Tco_0906804</name>
</gene>
<evidence type="ECO:0000313" key="5">
    <source>
        <dbReference type="EMBL" id="GJT26529.1"/>
    </source>
</evidence>
<reference evidence="5" key="1">
    <citation type="journal article" date="2022" name="Int. J. Mol. Sci.">
        <title>Draft Genome of Tanacetum Coccineum: Genomic Comparison of Closely Related Tanacetum-Family Plants.</title>
        <authorList>
            <person name="Yamashiro T."/>
            <person name="Shiraishi A."/>
            <person name="Nakayama K."/>
            <person name="Satake H."/>
        </authorList>
    </citation>
    <scope>NUCLEOTIDE SEQUENCE</scope>
</reference>
<dbReference type="EMBL" id="BQNB010014300">
    <property type="protein sequence ID" value="GJT26529.1"/>
    <property type="molecule type" value="Genomic_DNA"/>
</dbReference>
<feature type="compositionally biased region" description="Basic and acidic residues" evidence="2">
    <location>
        <begin position="44"/>
        <end position="53"/>
    </location>
</feature>
<dbReference type="Proteomes" id="UP001151760">
    <property type="component" value="Unassembled WGS sequence"/>
</dbReference>
<dbReference type="Pfam" id="PF07727">
    <property type="entry name" value="RVT_2"/>
    <property type="match status" value="1"/>
</dbReference>
<keyword evidence="1" id="KW-0645">Protease</keyword>
<dbReference type="Gene3D" id="3.30.420.10">
    <property type="entry name" value="Ribonuclease H-like superfamily/Ribonuclease H"/>
    <property type="match status" value="1"/>
</dbReference>
<reference evidence="5" key="2">
    <citation type="submission" date="2022-01" db="EMBL/GenBank/DDBJ databases">
        <authorList>
            <person name="Yamashiro T."/>
            <person name="Shiraishi A."/>
            <person name="Satake H."/>
            <person name="Nakayama K."/>
        </authorList>
    </citation>
    <scope>NUCLEOTIDE SEQUENCE</scope>
</reference>
<name>A0ABQ5CNN4_9ASTR</name>
<feature type="compositionally biased region" description="Acidic residues" evidence="2">
    <location>
        <begin position="54"/>
        <end position="66"/>
    </location>
</feature>
<dbReference type="SUPFAM" id="SSF56672">
    <property type="entry name" value="DNA/RNA polymerases"/>
    <property type="match status" value="1"/>
</dbReference>
<feature type="region of interest" description="Disordered" evidence="2">
    <location>
        <begin position="106"/>
        <end position="128"/>
    </location>
</feature>
<protein>
    <submittedName>
        <fullName evidence="5">Zinc finger, CCHC-type containing protein</fullName>
    </submittedName>
</protein>
<proteinExistence type="predicted"/>
<dbReference type="Pfam" id="PF22936">
    <property type="entry name" value="Pol_BBD"/>
    <property type="match status" value="1"/>
</dbReference>
<keyword evidence="1" id="KW-0378">Hydrolase</keyword>
<evidence type="ECO:0000256" key="1">
    <source>
        <dbReference type="ARBA" id="ARBA00022750"/>
    </source>
</evidence>
<dbReference type="PANTHER" id="PTHR47592:SF29">
    <property type="entry name" value="ZINC FINGER, CCHC-TYPE"/>
    <property type="match status" value="1"/>
</dbReference>
<keyword evidence="1" id="KW-0064">Aspartyl protease</keyword>
<evidence type="ECO:0000313" key="6">
    <source>
        <dbReference type="Proteomes" id="UP001151760"/>
    </source>
</evidence>
<keyword evidence="6" id="KW-1185">Reference proteome</keyword>
<evidence type="ECO:0000259" key="3">
    <source>
        <dbReference type="Pfam" id="PF07727"/>
    </source>
</evidence>
<evidence type="ECO:0000256" key="2">
    <source>
        <dbReference type="SAM" id="MobiDB-lite"/>
    </source>
</evidence>
<comment type="caution">
    <text evidence="5">The sequence shown here is derived from an EMBL/GenBank/DDBJ whole genome shotgun (WGS) entry which is preliminary data.</text>
</comment>
<dbReference type="InterPro" id="IPR036397">
    <property type="entry name" value="RNaseH_sf"/>
</dbReference>
<evidence type="ECO:0000259" key="4">
    <source>
        <dbReference type="Pfam" id="PF22936"/>
    </source>
</evidence>
<dbReference type="SUPFAM" id="SSF53098">
    <property type="entry name" value="Ribonuclease H-like"/>
    <property type="match status" value="1"/>
</dbReference>
<accession>A0ABQ5CNN4</accession>